<evidence type="ECO:0000313" key="3">
    <source>
        <dbReference type="Proteomes" id="UP000292564"/>
    </source>
</evidence>
<organism evidence="2 3">
    <name type="scientific">Krasilnikovia cinnamomea</name>
    <dbReference type="NCBI Taxonomy" id="349313"/>
    <lineage>
        <taxon>Bacteria</taxon>
        <taxon>Bacillati</taxon>
        <taxon>Actinomycetota</taxon>
        <taxon>Actinomycetes</taxon>
        <taxon>Micromonosporales</taxon>
        <taxon>Micromonosporaceae</taxon>
        <taxon>Krasilnikovia</taxon>
    </lineage>
</organism>
<dbReference type="EMBL" id="SHKY01000001">
    <property type="protein sequence ID" value="RZU53420.1"/>
    <property type="molecule type" value="Genomic_DNA"/>
</dbReference>
<keyword evidence="1" id="KW-0732">Signal</keyword>
<dbReference type="AlphaFoldDB" id="A0A4Q7ZQM7"/>
<dbReference type="PROSITE" id="PS51318">
    <property type="entry name" value="TAT"/>
    <property type="match status" value="1"/>
</dbReference>
<feature type="signal peptide" evidence="1">
    <location>
        <begin position="1"/>
        <end position="26"/>
    </location>
</feature>
<evidence type="ECO:0000313" key="2">
    <source>
        <dbReference type="EMBL" id="RZU53420.1"/>
    </source>
</evidence>
<keyword evidence="2" id="KW-0808">Transferase</keyword>
<dbReference type="GO" id="GO:0016740">
    <property type="term" value="F:transferase activity"/>
    <property type="evidence" value="ECO:0007669"/>
    <property type="project" value="UniProtKB-KW"/>
</dbReference>
<name>A0A4Q7ZQM7_9ACTN</name>
<accession>A0A4Q7ZQM7</accession>
<feature type="chain" id="PRO_5020659638" evidence="1">
    <location>
        <begin position="27"/>
        <end position="427"/>
    </location>
</feature>
<dbReference type="InterPro" id="IPR006311">
    <property type="entry name" value="TAT_signal"/>
</dbReference>
<sequence length="427" mass="46726">MANRRNFLEAVLAAGLIAQAPGSAQAAADPGCRADAPGNRAPRILLRSSWQTVNIGDVAHTPGVLALLEKHLPHAEVQLWPSDVGHGVRQMLLARFPKLKVINQSSETEVRQALAYNDFLLHGSGPMLLGAREVARWRTETGKPYGVLGITYGGPDELDLLNAARFAYFRDYPSLQRAQADGLKTPVTGFGPDGAFATDLRDDVAASAFCDGAGLRTGQFLCVIPRYRTTPYWEIYNRPMTDADRRNDALNQSMKEHDHAPLRAAMIQVVRQTSLRVLVCPEDASQVRLGKEVLVDPLPADVRARVVWRDSFWTSLAEAVGVYARSAGMLSNEQHSPILSIGHGVPALLCRWKQQTSKGFMWRSIGLADWLFDMDDEASIGRIVPAVLAVTKDLAAAQARARAARALVRERHAEEMAVLGTRLRATG</sequence>
<keyword evidence="3" id="KW-1185">Reference proteome</keyword>
<evidence type="ECO:0000256" key="1">
    <source>
        <dbReference type="SAM" id="SignalP"/>
    </source>
</evidence>
<protein>
    <submittedName>
        <fullName evidence="2">Polysaccharide pyruvyl transferase</fullName>
    </submittedName>
</protein>
<dbReference type="OrthoDB" id="5093983at2"/>
<reference evidence="2 3" key="1">
    <citation type="submission" date="2019-02" db="EMBL/GenBank/DDBJ databases">
        <title>Sequencing the genomes of 1000 actinobacteria strains.</title>
        <authorList>
            <person name="Klenk H.-P."/>
        </authorList>
    </citation>
    <scope>NUCLEOTIDE SEQUENCE [LARGE SCALE GENOMIC DNA]</scope>
    <source>
        <strain evidence="2 3">DSM 45162</strain>
    </source>
</reference>
<dbReference type="Proteomes" id="UP000292564">
    <property type="component" value="Unassembled WGS sequence"/>
</dbReference>
<dbReference type="RefSeq" id="WP_130511908.1">
    <property type="nucleotide sequence ID" value="NZ_SHKY01000001.1"/>
</dbReference>
<proteinExistence type="predicted"/>
<comment type="caution">
    <text evidence="2">The sequence shown here is derived from an EMBL/GenBank/DDBJ whole genome shotgun (WGS) entry which is preliminary data.</text>
</comment>
<gene>
    <name evidence="2" type="ORF">EV385_5345</name>
</gene>